<reference evidence="2 3" key="1">
    <citation type="journal article" date="2016" name="ISME J.">
        <title>Global occurrence and heterogeneity of the Roseobacter-clade species Ruegeria mobilis.</title>
        <authorList>
            <person name="Sonnenschein E."/>
            <person name="Gram L."/>
        </authorList>
    </citation>
    <scope>NUCLEOTIDE SEQUENCE [LARGE SCALE GENOMIC DNA]</scope>
    <source>
        <strain evidence="2 3">F1926</strain>
    </source>
</reference>
<keyword evidence="1" id="KW-0472">Membrane</keyword>
<feature type="transmembrane region" description="Helical" evidence="1">
    <location>
        <begin position="23"/>
        <end position="45"/>
    </location>
</feature>
<gene>
    <name evidence="2" type="ORF">K529_011345</name>
</gene>
<dbReference type="EMBL" id="CP015230">
    <property type="protein sequence ID" value="ANP41362.1"/>
    <property type="molecule type" value="Genomic_DNA"/>
</dbReference>
<keyword evidence="1" id="KW-1133">Transmembrane helix</keyword>
<organism evidence="2 3">
    <name type="scientific">Tritonibacter mobilis F1926</name>
    <dbReference type="NCBI Taxonomy" id="1265309"/>
    <lineage>
        <taxon>Bacteria</taxon>
        <taxon>Pseudomonadati</taxon>
        <taxon>Pseudomonadota</taxon>
        <taxon>Alphaproteobacteria</taxon>
        <taxon>Rhodobacterales</taxon>
        <taxon>Paracoccaceae</taxon>
        <taxon>Tritonibacter</taxon>
    </lineage>
</organism>
<sequence>MRSDGLIVVEPQKVVRSGISGKVFILFVVVGLMFKAFLMAALGYASYDYRVAQLGEGSVIERGGAFLMQRDPVSYRIAEELRPLLR</sequence>
<name>A0A1B1A461_9RHOB</name>
<dbReference type="Proteomes" id="UP000013243">
    <property type="component" value="Chromosome"/>
</dbReference>
<dbReference type="OrthoDB" id="7866534at2"/>
<protein>
    <submittedName>
        <fullName evidence="2">Uncharacterized protein</fullName>
    </submittedName>
</protein>
<dbReference type="STRING" id="1265309.K529_011345"/>
<dbReference type="KEGG" id="rmb:K529_011345"/>
<evidence type="ECO:0000313" key="2">
    <source>
        <dbReference type="EMBL" id="ANP41362.1"/>
    </source>
</evidence>
<dbReference type="AlphaFoldDB" id="A0A1B1A461"/>
<evidence type="ECO:0000313" key="3">
    <source>
        <dbReference type="Proteomes" id="UP000013243"/>
    </source>
</evidence>
<evidence type="ECO:0000256" key="1">
    <source>
        <dbReference type="SAM" id="Phobius"/>
    </source>
</evidence>
<keyword evidence="1" id="KW-0812">Transmembrane</keyword>
<proteinExistence type="predicted"/>
<accession>A0A1B1A461</accession>